<comment type="caution">
    <text evidence="2">The sequence shown here is derived from an EMBL/GenBank/DDBJ whole genome shotgun (WGS) entry which is preliminary data.</text>
</comment>
<evidence type="ECO:0000256" key="1">
    <source>
        <dbReference type="SAM" id="MobiDB-lite"/>
    </source>
</evidence>
<proteinExistence type="predicted"/>
<evidence type="ECO:0000313" key="3">
    <source>
        <dbReference type="Proteomes" id="UP001515480"/>
    </source>
</evidence>
<dbReference type="EMBL" id="JBGBPQ010000024">
    <property type="protein sequence ID" value="KAL1499837.1"/>
    <property type="molecule type" value="Genomic_DNA"/>
</dbReference>
<name>A0AB34IJM7_PRYPA</name>
<evidence type="ECO:0000313" key="2">
    <source>
        <dbReference type="EMBL" id="KAL1499837.1"/>
    </source>
</evidence>
<feature type="region of interest" description="Disordered" evidence="1">
    <location>
        <begin position="63"/>
        <end position="120"/>
    </location>
</feature>
<reference evidence="2 3" key="1">
    <citation type="journal article" date="2024" name="Science">
        <title>Giant polyketide synthase enzymes in the biosynthesis of giant marine polyether toxins.</title>
        <authorList>
            <person name="Fallon T.R."/>
            <person name="Shende V.V."/>
            <person name="Wierzbicki I.H."/>
            <person name="Pendleton A.L."/>
            <person name="Watervoot N.F."/>
            <person name="Auber R.P."/>
            <person name="Gonzalez D.J."/>
            <person name="Wisecaver J.H."/>
            <person name="Moore B.S."/>
        </authorList>
    </citation>
    <scope>NUCLEOTIDE SEQUENCE [LARGE SCALE GENOMIC DNA]</scope>
    <source>
        <strain evidence="2 3">12B1</strain>
    </source>
</reference>
<gene>
    <name evidence="2" type="ORF">AB1Y20_012522</name>
</gene>
<dbReference type="Proteomes" id="UP001515480">
    <property type="component" value="Unassembled WGS sequence"/>
</dbReference>
<feature type="compositionally biased region" description="Low complexity" evidence="1">
    <location>
        <begin position="103"/>
        <end position="120"/>
    </location>
</feature>
<feature type="compositionally biased region" description="Basic and acidic residues" evidence="1">
    <location>
        <begin position="80"/>
        <end position="95"/>
    </location>
</feature>
<accession>A0AB34IJM7</accession>
<sequence>MPVAPVQRVEQLGVAPRERPGGHLPPRPPVDLLVEPASLCRHVGVEPREHRVRRAEEKLRLAAAPQRRVERRRPVAPRGGGERGARADGVRDARPKSTPGTPAAASAAFSSYSAQKARVYARTVAATASEAGGKTGRGSSKPR</sequence>
<protein>
    <submittedName>
        <fullName evidence="2">Uncharacterized protein</fullName>
    </submittedName>
</protein>
<feature type="region of interest" description="Disordered" evidence="1">
    <location>
        <begin position="1"/>
        <end position="30"/>
    </location>
</feature>
<organism evidence="2 3">
    <name type="scientific">Prymnesium parvum</name>
    <name type="common">Toxic golden alga</name>
    <dbReference type="NCBI Taxonomy" id="97485"/>
    <lineage>
        <taxon>Eukaryota</taxon>
        <taxon>Haptista</taxon>
        <taxon>Haptophyta</taxon>
        <taxon>Prymnesiophyceae</taxon>
        <taxon>Prymnesiales</taxon>
        <taxon>Prymnesiaceae</taxon>
        <taxon>Prymnesium</taxon>
    </lineage>
</organism>
<dbReference type="AlphaFoldDB" id="A0AB34IJM7"/>
<keyword evidence="3" id="KW-1185">Reference proteome</keyword>